<gene>
    <name evidence="2" type="ORF">E5222_11040</name>
</gene>
<evidence type="ECO:0000256" key="1">
    <source>
        <dbReference type="SAM" id="Phobius"/>
    </source>
</evidence>
<evidence type="ECO:0000313" key="2">
    <source>
        <dbReference type="EMBL" id="TIX49386.1"/>
    </source>
</evidence>
<protein>
    <submittedName>
        <fullName evidence="2">Uncharacterized protein</fullName>
    </submittedName>
</protein>
<keyword evidence="3" id="KW-1185">Reference proteome</keyword>
<dbReference type="EMBL" id="SSHH01000003">
    <property type="protein sequence ID" value="TIX49386.1"/>
    <property type="molecule type" value="Genomic_DNA"/>
</dbReference>
<keyword evidence="1" id="KW-1133">Transmembrane helix</keyword>
<accession>A0A4T3EXS5</accession>
<proteinExistence type="predicted"/>
<dbReference type="InterPro" id="IPR046130">
    <property type="entry name" value="DUF6127"/>
</dbReference>
<organism evidence="2 3">
    <name type="scientific">Alteraurantiacibacter aquimixticola</name>
    <dbReference type="NCBI Taxonomy" id="2489173"/>
    <lineage>
        <taxon>Bacteria</taxon>
        <taxon>Pseudomonadati</taxon>
        <taxon>Pseudomonadota</taxon>
        <taxon>Alphaproteobacteria</taxon>
        <taxon>Sphingomonadales</taxon>
        <taxon>Erythrobacteraceae</taxon>
        <taxon>Alteraurantiacibacter</taxon>
    </lineage>
</organism>
<evidence type="ECO:0000313" key="3">
    <source>
        <dbReference type="Proteomes" id="UP000309389"/>
    </source>
</evidence>
<feature type="transmembrane region" description="Helical" evidence="1">
    <location>
        <begin position="78"/>
        <end position="97"/>
    </location>
</feature>
<keyword evidence="1" id="KW-0472">Membrane</keyword>
<dbReference type="RefSeq" id="WP_136693863.1">
    <property type="nucleotide sequence ID" value="NZ_SSHH01000003.1"/>
</dbReference>
<dbReference type="Pfam" id="PF19622">
    <property type="entry name" value="DUF6127"/>
    <property type="match status" value="1"/>
</dbReference>
<dbReference type="AlphaFoldDB" id="A0A4T3EXS5"/>
<dbReference type="OrthoDB" id="7427743at2"/>
<comment type="caution">
    <text evidence="2">The sequence shown here is derived from an EMBL/GenBank/DDBJ whole genome shotgun (WGS) entry which is preliminary data.</text>
</comment>
<dbReference type="Proteomes" id="UP000309389">
    <property type="component" value="Unassembled WGS sequence"/>
</dbReference>
<keyword evidence="1" id="KW-0812">Transmembrane</keyword>
<name>A0A4T3EXS5_9SPHN</name>
<sequence length="102" mass="11117">MTNEDMLAKLMAQASTQGSDLITLRAIVEESSELGANRVLNKLGLEDDDAHQDLNELRELLAAWRAAKTSASKAAIEWMVRAVMALLLIGIAVRLGVSELLR</sequence>
<reference evidence="2 3" key="1">
    <citation type="submission" date="2019-04" db="EMBL/GenBank/DDBJ databases">
        <title>Altererythrobacter aquimixticola sp. nov., isolated from sediment of junction between the ocean and a freshwater spring.</title>
        <authorList>
            <person name="Yoon J.-H."/>
        </authorList>
    </citation>
    <scope>NUCLEOTIDE SEQUENCE [LARGE SCALE GENOMIC DNA]</scope>
    <source>
        <strain evidence="2 3">SSKS-13</strain>
    </source>
</reference>